<accession>A0AAW0MIJ0</accession>
<comment type="caution">
    <text evidence="2">The sequence shown here is derived from an EMBL/GenBank/DDBJ whole genome shotgun (WGS) entry which is preliminary data.</text>
</comment>
<evidence type="ECO:0000313" key="3">
    <source>
        <dbReference type="Proteomes" id="UP001460270"/>
    </source>
</evidence>
<protein>
    <submittedName>
        <fullName evidence="2">Uncharacterized protein</fullName>
    </submittedName>
</protein>
<feature type="compositionally biased region" description="Basic and acidic residues" evidence="1">
    <location>
        <begin position="73"/>
        <end position="82"/>
    </location>
</feature>
<dbReference type="AlphaFoldDB" id="A0AAW0MIJ0"/>
<evidence type="ECO:0000313" key="2">
    <source>
        <dbReference type="EMBL" id="KAK7879235.1"/>
    </source>
</evidence>
<proteinExistence type="predicted"/>
<sequence>MHPELVLVQVPVSQTTGLTTRCTLSWVLVQVPVPQTVRTLGAALVKPTQSLDAQTRTQDQEALVELDPGQFWSRRDRTDADPRSGLSGPAAYCPGAADRGRHRGAYSRFHRTRLVRSDPPGPSWVCTSGLRWSRPGPEIVQAWPQSGLR</sequence>
<dbReference type="Proteomes" id="UP001460270">
    <property type="component" value="Unassembled WGS sequence"/>
</dbReference>
<evidence type="ECO:0000256" key="1">
    <source>
        <dbReference type="SAM" id="MobiDB-lite"/>
    </source>
</evidence>
<dbReference type="EMBL" id="JBBPFD010000311">
    <property type="protein sequence ID" value="KAK7879235.1"/>
    <property type="molecule type" value="Genomic_DNA"/>
</dbReference>
<gene>
    <name evidence="2" type="ORF">WMY93_033983</name>
</gene>
<name>A0AAW0MIJ0_9GOBI</name>
<reference evidence="3" key="1">
    <citation type="submission" date="2024-04" db="EMBL/GenBank/DDBJ databases">
        <title>Salinicola lusitanus LLJ914,a marine bacterium isolated from the Okinawa Trough.</title>
        <authorList>
            <person name="Li J."/>
        </authorList>
    </citation>
    <scope>NUCLEOTIDE SEQUENCE [LARGE SCALE GENOMIC DNA]</scope>
</reference>
<feature type="region of interest" description="Disordered" evidence="1">
    <location>
        <begin position="68"/>
        <end position="98"/>
    </location>
</feature>
<keyword evidence="3" id="KW-1185">Reference proteome</keyword>
<organism evidence="2 3">
    <name type="scientific">Mugilogobius chulae</name>
    <name type="common">yellowstripe goby</name>
    <dbReference type="NCBI Taxonomy" id="88201"/>
    <lineage>
        <taxon>Eukaryota</taxon>
        <taxon>Metazoa</taxon>
        <taxon>Chordata</taxon>
        <taxon>Craniata</taxon>
        <taxon>Vertebrata</taxon>
        <taxon>Euteleostomi</taxon>
        <taxon>Actinopterygii</taxon>
        <taxon>Neopterygii</taxon>
        <taxon>Teleostei</taxon>
        <taxon>Neoteleostei</taxon>
        <taxon>Acanthomorphata</taxon>
        <taxon>Gobiaria</taxon>
        <taxon>Gobiiformes</taxon>
        <taxon>Gobioidei</taxon>
        <taxon>Gobiidae</taxon>
        <taxon>Gobionellinae</taxon>
        <taxon>Mugilogobius</taxon>
    </lineage>
</organism>